<dbReference type="RefSeq" id="XP_040676567.1">
    <property type="nucleotide sequence ID" value="XM_040825356.1"/>
</dbReference>
<feature type="compositionally biased region" description="Low complexity" evidence="1">
    <location>
        <begin position="230"/>
        <end position="240"/>
    </location>
</feature>
<accession>A0A0B2WHK9</accession>
<feature type="compositionally biased region" description="Low complexity" evidence="1">
    <location>
        <begin position="610"/>
        <end position="619"/>
    </location>
</feature>
<organism evidence="2 3">
    <name type="scientific">Metarhizium album (strain ARSEF 1941)</name>
    <dbReference type="NCBI Taxonomy" id="1081103"/>
    <lineage>
        <taxon>Eukaryota</taxon>
        <taxon>Fungi</taxon>
        <taxon>Dikarya</taxon>
        <taxon>Ascomycota</taxon>
        <taxon>Pezizomycotina</taxon>
        <taxon>Sordariomycetes</taxon>
        <taxon>Hypocreomycetidae</taxon>
        <taxon>Hypocreales</taxon>
        <taxon>Clavicipitaceae</taxon>
        <taxon>Metarhizium</taxon>
    </lineage>
</organism>
<feature type="compositionally biased region" description="Basic and acidic residues" evidence="1">
    <location>
        <begin position="576"/>
        <end position="585"/>
    </location>
</feature>
<feature type="compositionally biased region" description="Polar residues" evidence="1">
    <location>
        <begin position="274"/>
        <end position="310"/>
    </location>
</feature>
<feature type="region of interest" description="Disordered" evidence="1">
    <location>
        <begin position="670"/>
        <end position="698"/>
    </location>
</feature>
<feature type="region of interest" description="Disordered" evidence="1">
    <location>
        <begin position="483"/>
        <end position="587"/>
    </location>
</feature>
<dbReference type="HOGENOM" id="CLU_011503_0_0_1"/>
<dbReference type="AlphaFoldDB" id="A0A0B2WHK9"/>
<protein>
    <recommendedName>
        <fullName evidence="4">Protamine P1</fullName>
    </recommendedName>
</protein>
<feature type="region of interest" description="Disordered" evidence="1">
    <location>
        <begin position="99"/>
        <end position="138"/>
    </location>
</feature>
<evidence type="ECO:0000313" key="3">
    <source>
        <dbReference type="Proteomes" id="UP000030816"/>
    </source>
</evidence>
<evidence type="ECO:0000256" key="1">
    <source>
        <dbReference type="SAM" id="MobiDB-lite"/>
    </source>
</evidence>
<name>A0A0B2WHK9_METAS</name>
<feature type="region of interest" description="Disordered" evidence="1">
    <location>
        <begin position="190"/>
        <end position="218"/>
    </location>
</feature>
<feature type="compositionally biased region" description="Basic and acidic residues" evidence="1">
    <location>
        <begin position="442"/>
        <end position="457"/>
    </location>
</feature>
<gene>
    <name evidence="2" type="ORF">MAM_06558</name>
</gene>
<comment type="caution">
    <text evidence="2">The sequence shown here is derived from an EMBL/GenBank/DDBJ whole genome shotgun (WGS) entry which is preliminary data.</text>
</comment>
<sequence>MSTKLREIWRDDTVYSESFCRPEDVLYEGSEDEDYENSDARRRRYTEAGQRFLDGAAPVLISAALKGPLDRLSGFINPWISNRHKVIARGFVQPSQPVEKLMSQSKNSITKPRPDPTLQARDADCHLPSPESLKQSPYTQQHPYLEADGLDKVNKWRAQVDPFSSNRNGSLIPDDAGVSTFIRKRRAPGSAWLRKVSTKRQRRATVREGSHGPEQQDDELDELVADMPSSSFESAAPASPSKRRSPRNATRRPIGKNLVESDDELSPNKAAAATLSSPVSMRNGPIMSSPSKKSQPPDYITSSVGTQTTPSRLRHVNVLDDLVQDMLSSPGEEPDKDGQVNLQASNEQGIEAMIDYVSETSSTAEYTTHEAAALEDTSDQPEQQRYLSEPPSSSSDAKMDGNLQCPSQKAEPDVKTHHLSSIKSEPPDVAQYAIQGPVEAHTPPDDDSKAGDSRVEELNTPGAQSLGDRIMKRKWVDEGVAHEGGAGLNLDGNLSETDSEGDSGSSIAAAQPFSPGGNEPKHAQDTNHPSASDKVAADDGKIASGVEQPPTMCTMNDRVQNGSESSRVEAPATPRQAERPKDRSEFSFSTVLNRFVPSTRWTTLARLALPPLSSPATPSKKVVVTNESADETENTDAQPSKTHKEVLSPRRHELMSDPDQLHEPVQIPQEASNGQDDSQSNGLGAEDDRVSESQQSPWVNTEHAAVFRSPLGILSANLCGATPFGNEDDDTATTATVSNRTQSPWGHESPADAASLNLILRSTDGKVDQTPFAKPRVRRPRTPEPQFCVKSFSSFMSPSPDRNQYVSLSASRPVCRGSQGCLPSSLKRRRNQKGPGLRVSWAASLEEFEGAPWKQNGCAARRTPKRQSSPPPGTPIDHLQRCHDTRFAKHFEAVANRKDGQPQNLLPTESQQFKSPGPFAMAETFMAADADKQGLMPQETEVAKHGEALACSRASEEPMDVVEDMVREMGDFWDPWNIDAELEQARKGATSEKT</sequence>
<feature type="region of interest" description="Disordered" evidence="1">
    <location>
        <begin position="230"/>
        <end position="310"/>
    </location>
</feature>
<feature type="compositionally biased region" description="Polar residues" evidence="1">
    <location>
        <begin position="380"/>
        <end position="396"/>
    </location>
</feature>
<feature type="region of interest" description="Disordered" evidence="1">
    <location>
        <begin position="322"/>
        <end position="470"/>
    </location>
</feature>
<dbReference type="Proteomes" id="UP000030816">
    <property type="component" value="Unassembled WGS sequence"/>
</dbReference>
<evidence type="ECO:0008006" key="4">
    <source>
        <dbReference type="Google" id="ProtNLM"/>
    </source>
</evidence>
<feature type="compositionally biased region" description="Polar residues" evidence="1">
    <location>
        <begin position="670"/>
        <end position="682"/>
    </location>
</feature>
<dbReference type="GeneID" id="63741013"/>
<keyword evidence="3" id="KW-1185">Reference proteome</keyword>
<feature type="compositionally biased region" description="Polar residues" evidence="1">
    <location>
        <begin position="551"/>
        <end position="565"/>
    </location>
</feature>
<dbReference type="STRING" id="1081103.A0A0B2WHK9"/>
<proteinExistence type="predicted"/>
<dbReference type="OrthoDB" id="5419922at2759"/>
<feature type="region of interest" description="Disordered" evidence="1">
    <location>
        <begin position="610"/>
        <end position="648"/>
    </location>
</feature>
<feature type="compositionally biased region" description="Basic residues" evidence="1">
    <location>
        <begin position="241"/>
        <end position="254"/>
    </location>
</feature>
<evidence type="ECO:0000313" key="2">
    <source>
        <dbReference type="EMBL" id="KHN95501.1"/>
    </source>
</evidence>
<feature type="region of interest" description="Disordered" evidence="1">
    <location>
        <begin position="856"/>
        <end position="878"/>
    </location>
</feature>
<dbReference type="EMBL" id="AZHE01000022">
    <property type="protein sequence ID" value="KHN95501.1"/>
    <property type="molecule type" value="Genomic_DNA"/>
</dbReference>
<reference evidence="2 3" key="1">
    <citation type="journal article" date="2014" name="Proc. Natl. Acad. Sci. U.S.A.">
        <title>Trajectory and genomic determinants of fungal-pathogen speciation and host adaptation.</title>
        <authorList>
            <person name="Hu X."/>
            <person name="Xiao G."/>
            <person name="Zheng P."/>
            <person name="Shang Y."/>
            <person name="Su Y."/>
            <person name="Zhang X."/>
            <person name="Liu X."/>
            <person name="Zhan S."/>
            <person name="St Leger R.J."/>
            <person name="Wang C."/>
        </authorList>
    </citation>
    <scope>NUCLEOTIDE SEQUENCE [LARGE SCALE GENOMIC DNA]</scope>
    <source>
        <strain evidence="2 3">ARSEF 1941</strain>
    </source>
</reference>